<dbReference type="AlphaFoldDB" id="A0A327ZLB6"/>
<dbReference type="PANTHER" id="PTHR36124:SF1">
    <property type="entry name" value="ER-BOUND OXYGENASE MPAB_MPAB'_RUBBER OXYGENASE CATALYTIC DOMAIN-CONTAINING PROTEIN"/>
    <property type="match status" value="1"/>
</dbReference>
<comment type="caution">
    <text evidence="2">The sequence shown here is derived from an EMBL/GenBank/DDBJ whole genome shotgun (WGS) entry which is preliminary data.</text>
</comment>
<evidence type="ECO:0000259" key="1">
    <source>
        <dbReference type="Pfam" id="PF09995"/>
    </source>
</evidence>
<dbReference type="Proteomes" id="UP000249341">
    <property type="component" value="Unassembled WGS sequence"/>
</dbReference>
<dbReference type="PANTHER" id="PTHR36124">
    <property type="match status" value="1"/>
</dbReference>
<dbReference type="EMBL" id="QLMJ01000001">
    <property type="protein sequence ID" value="RAK43091.1"/>
    <property type="molecule type" value="Genomic_DNA"/>
</dbReference>
<protein>
    <submittedName>
        <fullName evidence="2">Uncharacterized protein (DUF2236 family)</fullName>
    </submittedName>
</protein>
<dbReference type="InterPro" id="IPR046366">
    <property type="entry name" value="MPAB"/>
</dbReference>
<accession>A0A327ZLB6</accession>
<keyword evidence="3" id="KW-1185">Reference proteome</keyword>
<evidence type="ECO:0000313" key="3">
    <source>
        <dbReference type="Proteomes" id="UP000249341"/>
    </source>
</evidence>
<dbReference type="RefSeq" id="WP_111646900.1">
    <property type="nucleotide sequence ID" value="NZ_JACHWI010000001.1"/>
</dbReference>
<sequence length="281" mass="31785">MDRFARVRRIEALDPETDHREITTLFYEDFATIMLLQAVTGNLMTFAVPRMSRILSATGQFEHHTAKRFIDTTLLTGAVLEHGLEPGPGREAARRVNAMHRSYDIHPDDFVAVGCDIPLMSLEIAGRFGWRPVTENEREALRLHYSHEARAFGSHRPLPPSLSAMREFWEHYLDTQTAYEPQNRRLTDAFMNYLVTLLPRPLRPMIRPILLAQVDPRVLRACGLRSPSATRRRLSGAVMGTVGRAGPQENTSQVIERLTSAVYPHGWTVATLGTHPKPPSM</sequence>
<proteinExistence type="predicted"/>
<dbReference type="Pfam" id="PF09995">
    <property type="entry name" value="MPAB_Lcp_cat"/>
    <property type="match status" value="1"/>
</dbReference>
<gene>
    <name evidence="2" type="ORF">B0I29_101221</name>
</gene>
<organism evidence="2 3">
    <name type="scientific">Actinoplanes lutulentus</name>
    <dbReference type="NCBI Taxonomy" id="1287878"/>
    <lineage>
        <taxon>Bacteria</taxon>
        <taxon>Bacillati</taxon>
        <taxon>Actinomycetota</taxon>
        <taxon>Actinomycetes</taxon>
        <taxon>Micromonosporales</taxon>
        <taxon>Micromonosporaceae</taxon>
        <taxon>Actinoplanes</taxon>
    </lineage>
</organism>
<dbReference type="GO" id="GO:0016491">
    <property type="term" value="F:oxidoreductase activity"/>
    <property type="evidence" value="ECO:0007669"/>
    <property type="project" value="InterPro"/>
</dbReference>
<dbReference type="OrthoDB" id="836517at2"/>
<reference evidence="2 3" key="1">
    <citation type="submission" date="2018-06" db="EMBL/GenBank/DDBJ databases">
        <title>Genomic Encyclopedia of Type Strains, Phase III (KMG-III): the genomes of soil and plant-associated and newly described type strains.</title>
        <authorList>
            <person name="Whitman W."/>
        </authorList>
    </citation>
    <scope>NUCLEOTIDE SEQUENCE [LARGE SCALE GENOMIC DNA]</scope>
    <source>
        <strain evidence="2 3">CGMCC 4.7090</strain>
    </source>
</reference>
<feature type="domain" description="ER-bound oxygenase mpaB/mpaB'/Rubber oxygenase catalytic" evidence="1">
    <location>
        <begin position="32"/>
        <end position="241"/>
    </location>
</feature>
<evidence type="ECO:0000313" key="2">
    <source>
        <dbReference type="EMBL" id="RAK43091.1"/>
    </source>
</evidence>
<dbReference type="InterPro" id="IPR018713">
    <property type="entry name" value="MPAB/Lcp_cat_dom"/>
</dbReference>
<name>A0A327ZLB6_9ACTN</name>